<feature type="region of interest" description="Disordered" evidence="1">
    <location>
        <begin position="648"/>
        <end position="689"/>
    </location>
</feature>
<organism evidence="2 3">
    <name type="scientific">Mesorhabditis belari</name>
    <dbReference type="NCBI Taxonomy" id="2138241"/>
    <lineage>
        <taxon>Eukaryota</taxon>
        <taxon>Metazoa</taxon>
        <taxon>Ecdysozoa</taxon>
        <taxon>Nematoda</taxon>
        <taxon>Chromadorea</taxon>
        <taxon>Rhabditida</taxon>
        <taxon>Rhabditina</taxon>
        <taxon>Rhabditomorpha</taxon>
        <taxon>Rhabditoidea</taxon>
        <taxon>Rhabditidae</taxon>
        <taxon>Mesorhabditinae</taxon>
        <taxon>Mesorhabditis</taxon>
    </lineage>
</organism>
<feature type="compositionally biased region" description="Low complexity" evidence="1">
    <location>
        <begin position="15"/>
        <end position="36"/>
    </location>
</feature>
<proteinExistence type="predicted"/>
<dbReference type="WBParaSite" id="MBELARI_LOCUS11037">
    <property type="protein sequence ID" value="MBELARI_LOCUS11037"/>
    <property type="gene ID" value="MBELARI_LOCUS11037"/>
</dbReference>
<dbReference type="PANTHER" id="PTHR21705">
    <property type="entry name" value="RAI16 PROTEIN-RELATED"/>
    <property type="match status" value="1"/>
</dbReference>
<name>A0AAF3EAT6_9BILA</name>
<evidence type="ECO:0000313" key="2">
    <source>
        <dbReference type="Proteomes" id="UP000887575"/>
    </source>
</evidence>
<dbReference type="PANTHER" id="PTHR21705:SF11">
    <property type="entry name" value="FHIP FAMILY PROTEIN CG3558"/>
    <property type="match status" value="1"/>
</dbReference>
<feature type="compositionally biased region" description="Low complexity" evidence="1">
    <location>
        <begin position="604"/>
        <end position="615"/>
    </location>
</feature>
<feature type="region of interest" description="Disordered" evidence="1">
    <location>
        <begin position="596"/>
        <end position="615"/>
    </location>
</feature>
<dbReference type="AlphaFoldDB" id="A0AAF3EAT6"/>
<reference evidence="3" key="1">
    <citation type="submission" date="2024-02" db="UniProtKB">
        <authorList>
            <consortium name="WormBaseParasite"/>
        </authorList>
    </citation>
    <scope>IDENTIFICATION</scope>
</reference>
<evidence type="ECO:0000313" key="3">
    <source>
        <dbReference type="WBParaSite" id="MBELARI_LOCUS11037"/>
    </source>
</evidence>
<keyword evidence="2" id="KW-1185">Reference proteome</keyword>
<dbReference type="InterPro" id="IPR019384">
    <property type="entry name" value="FHIP"/>
</dbReference>
<feature type="compositionally biased region" description="Polar residues" evidence="1">
    <location>
        <begin position="663"/>
        <end position="673"/>
    </location>
</feature>
<sequence>MPPMLRWLGERLGGAPSSPTSASPSIPSTNSSAYSTPRKEGDWSAAFASDPTQWERSFEQLWIKAEKCIEKMENDQEHEISYEEITTYVSTLKEMCQLLMMEVNAQPEPAIGPILDRFFTQQIFERTMDWAIQVPITYRSVCQLALIRIYDLIVSESHTQNHCLLVHKPILIPLLRLFEWCRKDTGARQRARGAEPSPTDKHFVLLLYQICTKMAGDPTLLHFFFTCAYGADQFVVFSLLIRFLYDQNDVGQLARDALLLILSVSSKNKTVAEFVAFKSSFCPVLATGLSGCFSQLSRFLSTDEIDRSSTSPLYQQSQNVIDIAAQEALTDFHSSLLFCNAVVQAAHPAVIEKIAQFFYSGFLMSVVRPALLQEEREGAAAATVYLQICLSTVTEEPLLRTIIRMLLIERDDEDVQPIIQIIISRIQIADRLGTVSLALIDDLIQLGCEDVMLVLTFRHLLPLRHSTRAFLSRVRDRLQAIKLAERLLACVPQCASKYEELASQVALNLYLREGATMVQKRVASCAKWKWKYDGVQPSPLLFRTDSDEEPSNYSGFTRLSSVRSSMSSSARGINRYFSSKSAHMTAESGFEGKLASLGGSADGSPRVSRSPSPVVEDSEFILPPITMSSKMTSSMVDYFQLVVYDDLSDDPPSSPERHKSNSDENSFSKTNRGSPKDERSEAESSARGFDTDAEMARSFVLSGFGEVEDLDTFMSLLDRRSINPKRMAGVPENLAFIDSKIQYMRELAG</sequence>
<evidence type="ECO:0000256" key="1">
    <source>
        <dbReference type="SAM" id="MobiDB-lite"/>
    </source>
</evidence>
<protein>
    <submittedName>
        <fullName evidence="3">Uncharacterized protein</fullName>
    </submittedName>
</protein>
<feature type="compositionally biased region" description="Basic and acidic residues" evidence="1">
    <location>
        <begin position="674"/>
        <end position="684"/>
    </location>
</feature>
<feature type="region of interest" description="Disordered" evidence="1">
    <location>
        <begin position="8"/>
        <end position="42"/>
    </location>
</feature>
<accession>A0AAF3EAT6</accession>
<dbReference type="Proteomes" id="UP000887575">
    <property type="component" value="Unassembled WGS sequence"/>
</dbReference>
<dbReference type="Pfam" id="PF10257">
    <property type="entry name" value="RAI16-like"/>
    <property type="match status" value="1"/>
</dbReference>